<dbReference type="InterPro" id="IPR005979">
    <property type="entry name" value="Prochl_reduct"/>
</dbReference>
<dbReference type="PANTHER" id="PTHR44419">
    <property type="entry name" value="PROTOCHLOROPHYLLIDE REDUCTASE C, CHLOROPLASTIC"/>
    <property type="match status" value="1"/>
</dbReference>
<dbReference type="EMBL" id="CAJNDS010002245">
    <property type="protein sequence ID" value="CAE7390554.1"/>
    <property type="molecule type" value="Genomic_DNA"/>
</dbReference>
<dbReference type="Proteomes" id="UP000604046">
    <property type="component" value="Unassembled WGS sequence"/>
</dbReference>
<evidence type="ECO:0000256" key="4">
    <source>
        <dbReference type="SAM" id="MobiDB-lite"/>
    </source>
</evidence>
<evidence type="ECO:0000256" key="3">
    <source>
        <dbReference type="SAM" id="Coils"/>
    </source>
</evidence>
<dbReference type="Gene3D" id="3.40.50.720">
    <property type="entry name" value="NAD(P)-binding Rossmann-like Domain"/>
    <property type="match status" value="1"/>
</dbReference>
<protein>
    <submittedName>
        <fullName evidence="5">PORB protein</fullName>
    </submittedName>
</protein>
<organism evidence="5 6">
    <name type="scientific">Symbiodinium natans</name>
    <dbReference type="NCBI Taxonomy" id="878477"/>
    <lineage>
        <taxon>Eukaryota</taxon>
        <taxon>Sar</taxon>
        <taxon>Alveolata</taxon>
        <taxon>Dinophyceae</taxon>
        <taxon>Suessiales</taxon>
        <taxon>Symbiodiniaceae</taxon>
        <taxon>Symbiodinium</taxon>
    </lineage>
</organism>
<name>A0A812QEH2_9DINO</name>
<feature type="compositionally biased region" description="Polar residues" evidence="4">
    <location>
        <begin position="670"/>
        <end position="681"/>
    </location>
</feature>
<gene>
    <name evidence="5" type="primary">PORB</name>
    <name evidence="5" type="ORF">SNAT2548_LOCUS21288</name>
</gene>
<evidence type="ECO:0000256" key="2">
    <source>
        <dbReference type="ARBA" id="ARBA00023002"/>
    </source>
</evidence>
<dbReference type="GO" id="GO:0016630">
    <property type="term" value="F:protochlorophyllide reductase activity"/>
    <property type="evidence" value="ECO:0007669"/>
    <property type="project" value="InterPro"/>
</dbReference>
<feature type="region of interest" description="Disordered" evidence="4">
    <location>
        <begin position="670"/>
        <end position="690"/>
    </location>
</feature>
<keyword evidence="6" id="KW-1185">Reference proteome</keyword>
<evidence type="ECO:0000313" key="5">
    <source>
        <dbReference type="EMBL" id="CAE7390554.1"/>
    </source>
</evidence>
<keyword evidence="2" id="KW-0560">Oxidoreductase</keyword>
<proteinExistence type="predicted"/>
<dbReference type="OrthoDB" id="542013at2759"/>
<dbReference type="InterPro" id="IPR036291">
    <property type="entry name" value="NAD(P)-bd_dom_sf"/>
</dbReference>
<keyword evidence="3" id="KW-0175">Coiled coil</keyword>
<comment type="caution">
    <text evidence="5">The sequence shown here is derived from an EMBL/GenBank/DDBJ whole genome shotgun (WGS) entry which is preliminary data.</text>
</comment>
<feature type="non-terminal residue" evidence="5">
    <location>
        <position position="1790"/>
    </location>
</feature>
<sequence>MATPSELGVNPKLPTWDGDWRTYADFRLACLLEKVGLKEEDQLTLAPRLARNLTGKAWEACADIDRAELRKKEGLDYLLKYLKEKRGKQQVDILGEAFEKYFQSGDAIRQDRECLTDFEQRVSVHFRDIARALQEMGTSVEVPSEIYGWFLLNKHIRLEPSDVATLKSQTASYKLADVWKALRKMWGGDSLVVKDQERKKSAKAYMAVEEYEDEDGDGAGVWWTDPEDDGALEPEDEEATEIWFEEALEALQENPSDEVVLANFNEAKKAFYKDARKALDQSRVNRGFYPNTKGGKGRGPGKGIGVGLVYTNWTDDEAQPLLTGAVTEHNTRAIVDCGASESITPFRARGPLRKTFVFGNNESSQALGHATVTAGIHGREQKLGVHVVEGQTPLLLSGKWLYEQKAIIDFGRGQAIFPFLGQEVIQLERAATYHLLMPVTAFEGHDKARALTAVAQDAAGPLLRACAQMFDAKEEADSPLATAVEEAGGHAYRMGLHSGYDLATKAGLKKGTGYAPEEAEQLKQRAHGRLILRSCLKLIQVQRQELQGESGMGPDCQDTHVGGEQPLSAASWKEPSVKLMVRLCGGERFRIEDCRYGAETRCSGFAIQKGWLSSSPEIREALDKVGRHEHERASVAGRAVAETAVYPQSFCRSFAKVLMKSRVDRCMTVQNHPEEPSQQTSELKETKEPQWNPSILKEKLRVIHANLGHPSNQVLVRMLKDARASEDLIKLAANYECHHCAKRGHANPHRTAQVPHATRKWEVVSVDTFWWHSPHKDAQGNPKEHVLGVSWLDEASDFHTALGAFRDSGLLDWIEAQAIKVSVIAGEAAWQVGKHSRHLEVLKENMSLLSLELGPNVAAQELLELCLASKNEMHQDRRPLKSPYKDPKRHEGLSCKQIAGAGSIAPREDVRAKAKTFRIWPKNLKTQRYMSTSRSFLAQVNRRQVLLPLSVSSGNSHLAMGSQNNPLLQAFNAKVTESQKEKKLKAEETERERCLNMDLKDLAQEKITVGKYKGRTVQEASQDPSYVKWLLEHQEDNTNFIKLIVYNEKTLCSVKVITKSSGSEPTRSEMSTEPEETNEWLKIVDEVNPRAMAQMIAMLNGTVEHLKGRISQLEETVIQQQQALYQIMSQAQVTDEKAEAANQRLTVMEAWMAEKKCLENLKFGCFEWQRASAEPLWESLQEKKPRRITYAKEQPGEGRDLEVHFSTALNSSHEVIEIALDLQPRDVHKINHRGSPVWVLNDKPKRRAEVQFRHLEDSDKLDFMKAMQGELSSYLEHEAVAIAKRHNVPAARVMGMRWVLSWKAVTNEQGEVTGQKPKARLIIKGYQELQKQGWTQSRLEPCVWRLYNTDRYAEGINEIPLSKVRKEQPELEVTEDERKQFRAALGALSWRATQSAPWLAASVSYLQGCHKAAKVGDLIQANKLIRMQRIYSQQTLYFPSEISEPVLLTYHDASYACRRDGSSQGGVFTMLVDKCVLAGKVGKYSPLGWQSRKLPRICRSSTAAEIQTGSHAMDTHEFTKQLLLEWYNQQVIDYKDMDKALRRFQSVVVTDSKNLYDSVHRIETSGLQLEERRLALEVLSIRERIKSAGMHFKWVDSDQQLADNLSKPFSFQTLLTAIHKGELCLQFHSQFVSAKKKRAWKNKTRSKVDSDSDEPVPGKAIPLELNLASLSSVRAFASQWSSEIKRPIDILACNAGLALGQDAKEPQLTTDGYELTVGTNHLGHFLLVNLLESQLAATARIVVTASSVHNPKTGDPGAQATLGDLSGLYQFGKGASMVDGGAYDAQKAYK</sequence>
<evidence type="ECO:0000313" key="6">
    <source>
        <dbReference type="Proteomes" id="UP000604046"/>
    </source>
</evidence>
<evidence type="ECO:0000256" key="1">
    <source>
        <dbReference type="ARBA" id="ARBA00022857"/>
    </source>
</evidence>
<dbReference type="SUPFAM" id="SSF51735">
    <property type="entry name" value="NAD(P)-binding Rossmann-fold domains"/>
    <property type="match status" value="1"/>
</dbReference>
<reference evidence="5" key="1">
    <citation type="submission" date="2021-02" db="EMBL/GenBank/DDBJ databases">
        <authorList>
            <person name="Dougan E. K."/>
            <person name="Rhodes N."/>
            <person name="Thang M."/>
            <person name="Chan C."/>
        </authorList>
    </citation>
    <scope>NUCLEOTIDE SEQUENCE</scope>
</reference>
<keyword evidence="1" id="KW-0521">NADP</keyword>
<feature type="coiled-coil region" evidence="3">
    <location>
        <begin position="1096"/>
        <end position="1123"/>
    </location>
</feature>
<accession>A0A812QEH2</accession>
<dbReference type="PANTHER" id="PTHR44419:SF19">
    <property type="entry name" value="PROTOCHLOROPHYLLIDE REDUCTASE A, CHLOROPLASTIC"/>
    <property type="match status" value="1"/>
</dbReference>